<dbReference type="NCBIfam" id="TIGR02289">
    <property type="entry name" value="M3_not_pepF"/>
    <property type="match status" value="1"/>
</dbReference>
<evidence type="ECO:0000256" key="4">
    <source>
        <dbReference type="ARBA" id="ARBA00022833"/>
    </source>
</evidence>
<keyword evidence="5 6" id="KW-0482">Metalloprotease</keyword>
<evidence type="ECO:0000313" key="9">
    <source>
        <dbReference type="Proteomes" id="UP001597343"/>
    </source>
</evidence>
<comment type="cofactor">
    <cofactor evidence="6">
        <name>Zn(2+)</name>
        <dbReference type="ChEBI" id="CHEBI:29105"/>
    </cofactor>
    <text evidence="6">Binds 1 zinc ion.</text>
</comment>
<gene>
    <name evidence="8" type="ORF">ACFSOY_11345</name>
</gene>
<keyword evidence="9" id="KW-1185">Reference proteome</keyword>
<accession>A0ABW4ZYW3</accession>
<evidence type="ECO:0000256" key="1">
    <source>
        <dbReference type="ARBA" id="ARBA00022670"/>
    </source>
</evidence>
<evidence type="ECO:0000259" key="7">
    <source>
        <dbReference type="Pfam" id="PF01432"/>
    </source>
</evidence>
<reference evidence="9" key="1">
    <citation type="journal article" date="2019" name="Int. J. Syst. Evol. Microbiol.">
        <title>The Global Catalogue of Microorganisms (GCM) 10K type strain sequencing project: providing services to taxonomists for standard genome sequencing and annotation.</title>
        <authorList>
            <consortium name="The Broad Institute Genomics Platform"/>
            <consortium name="The Broad Institute Genome Sequencing Center for Infectious Disease"/>
            <person name="Wu L."/>
            <person name="Ma J."/>
        </authorList>
    </citation>
    <scope>NUCLEOTIDE SEQUENCE [LARGE SCALE GENOMIC DNA]</scope>
    <source>
        <strain evidence="9">CGMCC 1.13574</strain>
    </source>
</reference>
<sequence length="554" mass="64666">MIDYQQINMEQNAILKRYLPLLNCELHTVDDLQNWLRDTSRLQEAIAETLSGHYLDYQLDLNNEQKRNIFLYDQQVVRPLLDKLGGLLTTKMLSLDFLHELDPSQYGSYLASKRNARTLYAVENEQRLREEESLKADYLHLYSQPIVLWEGTATTVAEMDIWLRSADRDIRKRAWAAIQEARRPFQDEIESVFDSLLQVRHDIAIGAGFSNYRDYVFQSLEREYTPQELFILHESLQHYILPLKRHIEDEHRRALGCPDYRPWDTLGTPQNTSPVTSSPDPHILLDQIDAVLDAVDPSFAQIFRQVRERGSYDLAARPEKAAGQFCIPLPVSRTSFLYLNLTGGPQDPMFLLHEIGHCIHQTLCHPLPLTHHKQLPNETAELAALTMELLCFDCLDIVYPQQSKKAKRDHLINILYLLTSGGMIDSFQHWLYENPQHTPEERAARFQTLTYAYNGILDMDGYHEEMANQWRYLRHLFQFPFYYIEYVIAQVGALQIWYNYRQDPAGTLQRFKYALSLGRTCSVREVYEAAGVRFSFEPEAMRKIAELLEEELKV</sequence>
<comment type="caution">
    <text evidence="8">The sequence shown here is derived from an EMBL/GenBank/DDBJ whole genome shotgun (WGS) entry which is preliminary data.</text>
</comment>
<keyword evidence="4 6" id="KW-0862">Zinc</keyword>
<dbReference type="RefSeq" id="WP_386046655.1">
    <property type="nucleotide sequence ID" value="NZ_JBHUIO010000005.1"/>
</dbReference>
<dbReference type="InterPro" id="IPR011976">
    <property type="entry name" value="Pept_M3B_oligopep-rel"/>
</dbReference>
<evidence type="ECO:0000256" key="5">
    <source>
        <dbReference type="ARBA" id="ARBA00023049"/>
    </source>
</evidence>
<dbReference type="Pfam" id="PF01432">
    <property type="entry name" value="Peptidase_M3"/>
    <property type="match status" value="1"/>
</dbReference>
<dbReference type="SUPFAM" id="SSF55486">
    <property type="entry name" value="Metalloproteases ('zincins'), catalytic domain"/>
    <property type="match status" value="1"/>
</dbReference>
<proteinExistence type="inferred from homology"/>
<dbReference type="Proteomes" id="UP001597343">
    <property type="component" value="Unassembled WGS sequence"/>
</dbReference>
<comment type="similarity">
    <text evidence="6">Belongs to the peptidase M3 family.</text>
</comment>
<name>A0ABW4ZYW3_9BACL</name>
<protein>
    <submittedName>
        <fullName evidence="8">M3 family oligoendopeptidase</fullName>
    </submittedName>
</protein>
<keyword evidence="2 6" id="KW-0479">Metal-binding</keyword>
<evidence type="ECO:0000256" key="3">
    <source>
        <dbReference type="ARBA" id="ARBA00022801"/>
    </source>
</evidence>
<evidence type="ECO:0000256" key="6">
    <source>
        <dbReference type="RuleBase" id="RU003435"/>
    </source>
</evidence>
<keyword evidence="1 6" id="KW-0645">Protease</keyword>
<organism evidence="8 9">
    <name type="scientific">Tumebacillus lipolyticus</name>
    <dbReference type="NCBI Taxonomy" id="1280370"/>
    <lineage>
        <taxon>Bacteria</taxon>
        <taxon>Bacillati</taxon>
        <taxon>Bacillota</taxon>
        <taxon>Bacilli</taxon>
        <taxon>Bacillales</taxon>
        <taxon>Alicyclobacillaceae</taxon>
        <taxon>Tumebacillus</taxon>
    </lineage>
</organism>
<dbReference type="InterPro" id="IPR001567">
    <property type="entry name" value="Pept_M3A_M3B_dom"/>
</dbReference>
<evidence type="ECO:0000313" key="8">
    <source>
        <dbReference type="EMBL" id="MFD2170596.1"/>
    </source>
</evidence>
<feature type="domain" description="Peptidase M3A/M3B catalytic" evidence="7">
    <location>
        <begin position="163"/>
        <end position="538"/>
    </location>
</feature>
<dbReference type="Gene3D" id="1.10.1370.30">
    <property type="match status" value="1"/>
</dbReference>
<keyword evidence="3 6" id="KW-0378">Hydrolase</keyword>
<dbReference type="EMBL" id="JBHUIO010000005">
    <property type="protein sequence ID" value="MFD2170596.1"/>
    <property type="molecule type" value="Genomic_DNA"/>
</dbReference>
<evidence type="ECO:0000256" key="2">
    <source>
        <dbReference type="ARBA" id="ARBA00022723"/>
    </source>
</evidence>